<sequence length="454" mass="50815">MDHNARVPRLPLEITDLLIDELLNNVRALGACSLVCRDWLPRSRHHLFKVVHLWGWRVYDFLELINAAGGRCTFSDHIERIEVDEMKSRRQRSPTRKSRSPSRNLSVVDIISLLNCTTPTCNLKIHTLSIHNVDWTGMSLQKRTKLRHDLASSPLLGEHIKAIEFHNSTFHDTRELGRIIEVFPNVNGLAAEVKFTKCDVSSSKLNLPSIKTLDVGTEDAIPVLLESLNCTEGSMDRLSVRNIELEHLKHLRTLMKKRGRDLKSVHFAFKDGLQKAGEAEVSLSMSSCQDDVFGALDFSRLSQLRTLSIKGLKLTSDTSLFSIEKHLPHILGTIESSCLDTVNLGFNLTGPFHECSFDWSSLERVLLALHFFGMQRACVSVDLSNHPAGEVGEEVAKSVQDRMPDLFARGVLVIDVGDFNSVAEVVRAQEAVEDDLDMEPESVSLLLGAKPLQS</sequence>
<evidence type="ECO:0000313" key="1">
    <source>
        <dbReference type="EMBL" id="KAF4613921.1"/>
    </source>
</evidence>
<dbReference type="EMBL" id="JAACJL010000045">
    <property type="protein sequence ID" value="KAF4613921.1"/>
    <property type="molecule type" value="Genomic_DNA"/>
</dbReference>
<protein>
    <recommendedName>
        <fullName evidence="3">F-box domain-containing protein</fullName>
    </recommendedName>
</protein>
<reference evidence="1 2" key="1">
    <citation type="submission" date="2019-12" db="EMBL/GenBank/DDBJ databases">
        <authorList>
            <person name="Floudas D."/>
            <person name="Bentzer J."/>
            <person name="Ahren D."/>
            <person name="Johansson T."/>
            <person name="Persson P."/>
            <person name="Tunlid A."/>
        </authorList>
    </citation>
    <scope>NUCLEOTIDE SEQUENCE [LARGE SCALE GENOMIC DNA]</scope>
    <source>
        <strain evidence="1 2">CBS 102.39</strain>
    </source>
</reference>
<proteinExistence type="predicted"/>
<name>A0A8H4QN17_9AGAR</name>
<accession>A0A8H4QN17</accession>
<organism evidence="1 2">
    <name type="scientific">Agrocybe pediades</name>
    <dbReference type="NCBI Taxonomy" id="84607"/>
    <lineage>
        <taxon>Eukaryota</taxon>
        <taxon>Fungi</taxon>
        <taxon>Dikarya</taxon>
        <taxon>Basidiomycota</taxon>
        <taxon>Agaricomycotina</taxon>
        <taxon>Agaricomycetes</taxon>
        <taxon>Agaricomycetidae</taxon>
        <taxon>Agaricales</taxon>
        <taxon>Agaricineae</taxon>
        <taxon>Strophariaceae</taxon>
        <taxon>Agrocybe</taxon>
    </lineage>
</organism>
<dbReference type="Proteomes" id="UP000521872">
    <property type="component" value="Unassembled WGS sequence"/>
</dbReference>
<comment type="caution">
    <text evidence="1">The sequence shown here is derived from an EMBL/GenBank/DDBJ whole genome shotgun (WGS) entry which is preliminary data.</text>
</comment>
<evidence type="ECO:0000313" key="2">
    <source>
        <dbReference type="Proteomes" id="UP000521872"/>
    </source>
</evidence>
<evidence type="ECO:0008006" key="3">
    <source>
        <dbReference type="Google" id="ProtNLM"/>
    </source>
</evidence>
<keyword evidence="2" id="KW-1185">Reference proteome</keyword>
<gene>
    <name evidence="1" type="ORF">D9613_007457</name>
</gene>
<dbReference type="AlphaFoldDB" id="A0A8H4QN17"/>